<reference evidence="2 3" key="1">
    <citation type="submission" date="2016-11" db="EMBL/GenBank/DDBJ databases">
        <authorList>
            <person name="Jaros S."/>
            <person name="Januszkiewicz K."/>
            <person name="Wedrychowicz H."/>
        </authorList>
    </citation>
    <scope>NUCLEOTIDE SEQUENCE [LARGE SCALE GENOMIC DNA]</scope>
    <source>
        <strain evidence="2 3">GAS242</strain>
    </source>
</reference>
<feature type="region of interest" description="Disordered" evidence="1">
    <location>
        <begin position="205"/>
        <end position="225"/>
    </location>
</feature>
<dbReference type="EMBL" id="LT670818">
    <property type="protein sequence ID" value="SHG17669.1"/>
    <property type="molecule type" value="Genomic_DNA"/>
</dbReference>
<dbReference type="InterPro" id="IPR013078">
    <property type="entry name" value="His_Pase_superF_clade-1"/>
</dbReference>
<evidence type="ECO:0000313" key="3">
    <source>
        <dbReference type="Proteomes" id="UP000190675"/>
    </source>
</evidence>
<proteinExistence type="predicted"/>
<dbReference type="SUPFAM" id="SSF53254">
    <property type="entry name" value="Phosphoglycerate mutase-like"/>
    <property type="match status" value="1"/>
</dbReference>
<dbReference type="Proteomes" id="UP000190675">
    <property type="component" value="Chromosome I"/>
</dbReference>
<dbReference type="Gene3D" id="3.40.50.1240">
    <property type="entry name" value="Phosphoglycerate mutase-like"/>
    <property type="match status" value="1"/>
</dbReference>
<dbReference type="SMART" id="SM00855">
    <property type="entry name" value="PGAM"/>
    <property type="match status" value="1"/>
</dbReference>
<evidence type="ECO:0000313" key="2">
    <source>
        <dbReference type="EMBL" id="SHG17669.1"/>
    </source>
</evidence>
<organism evidence="2 3">
    <name type="scientific">Bradyrhizobium erythrophlei</name>
    <dbReference type="NCBI Taxonomy" id="1437360"/>
    <lineage>
        <taxon>Bacteria</taxon>
        <taxon>Pseudomonadati</taxon>
        <taxon>Pseudomonadota</taxon>
        <taxon>Alphaproteobacteria</taxon>
        <taxon>Hyphomicrobiales</taxon>
        <taxon>Nitrobacteraceae</taxon>
        <taxon>Bradyrhizobium</taxon>
    </lineage>
</organism>
<accession>A0A1M5HNX4</accession>
<dbReference type="InterPro" id="IPR029033">
    <property type="entry name" value="His_PPase_superfam"/>
</dbReference>
<dbReference type="Pfam" id="PF00300">
    <property type="entry name" value="His_Phos_1"/>
    <property type="match status" value="1"/>
</dbReference>
<sequence>MSAETHLWLIRHAPVDGPRGVIHGPDAPADVSDAAAFAALKARLPVNGLVLCSPARRTFETALTLGLDPVKQVLFREQDFGAWTGRRHNDLVAEPGGAYREFWKSPASNAPPGGESFVDQIGRTIDGLAPLPAGDVILVVHSGTIRAALAIALDLAPDAALRFVIDPLSLTRIDRLENGGGWLRSTGAASDAGFAARSISLRRAGGALNRTPPAHDRRAVKPSYS</sequence>
<dbReference type="OrthoDB" id="8347407at2"/>
<name>A0A1M5HNX4_9BRAD</name>
<evidence type="ECO:0000256" key="1">
    <source>
        <dbReference type="SAM" id="MobiDB-lite"/>
    </source>
</evidence>
<protein>
    <submittedName>
        <fullName evidence="2">Alpha-ribazole phosphatase</fullName>
    </submittedName>
</protein>
<dbReference type="AlphaFoldDB" id="A0A1M5HNX4"/>
<gene>
    <name evidence="2" type="ORF">SAMN05444169_0947</name>
</gene>
<dbReference type="RefSeq" id="WP_079564953.1">
    <property type="nucleotide sequence ID" value="NZ_LT670818.1"/>
</dbReference>